<dbReference type="SUPFAM" id="SSF46785">
    <property type="entry name" value="Winged helix' DNA-binding domain"/>
    <property type="match status" value="1"/>
</dbReference>
<dbReference type="PANTHER" id="PTHR33221:SF4">
    <property type="entry name" value="HTH-TYPE TRANSCRIPTIONAL REPRESSOR NSRR"/>
    <property type="match status" value="1"/>
</dbReference>
<name>A0ABU1FBM6_9RHOB</name>
<gene>
    <name evidence="2" type="ORF">RGD00_14345</name>
</gene>
<dbReference type="PANTHER" id="PTHR33221">
    <property type="entry name" value="WINGED HELIX-TURN-HELIX TRANSCRIPTIONAL REGULATOR, RRF2 FAMILY"/>
    <property type="match status" value="1"/>
</dbReference>
<dbReference type="RefSeq" id="WP_310458031.1">
    <property type="nucleotide sequence ID" value="NZ_JAVKPH010000017.1"/>
</dbReference>
<sequence>MRLTIRTNLAMRVLMYCAVNPGQTVRKQDIAARCNASENHLAQVIHSLGLLGFIKTHRGRGGGMQLARDAAEISVGSVMRAMEGDLPFTECFAGGGNTCPLSGSCRLSCVLADAVEAFYAQLDRQTVADLVKDNKGLEAVLAA</sequence>
<evidence type="ECO:0000256" key="1">
    <source>
        <dbReference type="ARBA" id="ARBA00023125"/>
    </source>
</evidence>
<evidence type="ECO:0000313" key="2">
    <source>
        <dbReference type="EMBL" id="MDR5653792.1"/>
    </source>
</evidence>
<dbReference type="NCBIfam" id="TIGR00738">
    <property type="entry name" value="rrf2_super"/>
    <property type="match status" value="1"/>
</dbReference>
<dbReference type="Proteomes" id="UP001247754">
    <property type="component" value="Unassembled WGS sequence"/>
</dbReference>
<dbReference type="EMBL" id="JAVKPH010000017">
    <property type="protein sequence ID" value="MDR5653792.1"/>
    <property type="molecule type" value="Genomic_DNA"/>
</dbReference>
<dbReference type="InterPro" id="IPR036388">
    <property type="entry name" value="WH-like_DNA-bd_sf"/>
</dbReference>
<protein>
    <submittedName>
        <fullName evidence="2">Rrf2 family transcriptional regulator</fullName>
    </submittedName>
</protein>
<reference evidence="2 3" key="1">
    <citation type="submission" date="2023-09" db="EMBL/GenBank/DDBJ databases">
        <title>Xinfangfangia sedmenti sp. nov., isolated the sedment.</title>
        <authorList>
            <person name="Xu L."/>
        </authorList>
    </citation>
    <scope>NUCLEOTIDE SEQUENCE [LARGE SCALE GENOMIC DNA]</scope>
    <source>
        <strain evidence="2 3">LG-4</strain>
    </source>
</reference>
<comment type="caution">
    <text evidence="2">The sequence shown here is derived from an EMBL/GenBank/DDBJ whole genome shotgun (WGS) entry which is preliminary data.</text>
</comment>
<evidence type="ECO:0000313" key="3">
    <source>
        <dbReference type="Proteomes" id="UP001247754"/>
    </source>
</evidence>
<dbReference type="Gene3D" id="1.10.10.10">
    <property type="entry name" value="Winged helix-like DNA-binding domain superfamily/Winged helix DNA-binding domain"/>
    <property type="match status" value="1"/>
</dbReference>
<dbReference type="Pfam" id="PF02082">
    <property type="entry name" value="Rrf2"/>
    <property type="match status" value="1"/>
</dbReference>
<keyword evidence="1" id="KW-0238">DNA-binding</keyword>
<dbReference type="InterPro" id="IPR036390">
    <property type="entry name" value="WH_DNA-bd_sf"/>
</dbReference>
<keyword evidence="3" id="KW-1185">Reference proteome</keyword>
<dbReference type="PROSITE" id="PS51197">
    <property type="entry name" value="HTH_RRF2_2"/>
    <property type="match status" value="1"/>
</dbReference>
<organism evidence="2 3">
    <name type="scientific">Ruixingdingia sedimenti</name>
    <dbReference type="NCBI Taxonomy" id="3073604"/>
    <lineage>
        <taxon>Bacteria</taxon>
        <taxon>Pseudomonadati</taxon>
        <taxon>Pseudomonadota</taxon>
        <taxon>Alphaproteobacteria</taxon>
        <taxon>Rhodobacterales</taxon>
        <taxon>Paracoccaceae</taxon>
        <taxon>Ruixingdingia</taxon>
    </lineage>
</organism>
<accession>A0ABU1FBM6</accession>
<dbReference type="InterPro" id="IPR000944">
    <property type="entry name" value="Tscrpt_reg_Rrf2"/>
</dbReference>
<proteinExistence type="predicted"/>